<sequence>MFVHLIIFLSVNEFIALTMGCFPTTSSQLPTSALIGHPGDPGYPGPPGPIVLKGKRETDVSEDVLSFMTKETNFKAAEKLIENERESLLSKVCFLKL</sequence>
<feature type="signal peptide" evidence="1">
    <location>
        <begin position="1"/>
        <end position="20"/>
    </location>
</feature>
<protein>
    <submittedName>
        <fullName evidence="3">Uncharacterized protein</fullName>
    </submittedName>
</protein>
<proteinExistence type="predicted"/>
<reference evidence="3" key="1">
    <citation type="submission" date="2022-11" db="UniProtKB">
        <authorList>
            <consortium name="WormBaseParasite"/>
        </authorList>
    </citation>
    <scope>IDENTIFICATION</scope>
</reference>
<dbReference type="Proteomes" id="UP000887578">
    <property type="component" value="Unplaced"/>
</dbReference>
<dbReference type="WBParaSite" id="PDA_v2.g4628.t1">
    <property type="protein sequence ID" value="PDA_v2.g4628.t1"/>
    <property type="gene ID" value="PDA_v2.g4628"/>
</dbReference>
<keyword evidence="1" id="KW-0732">Signal</keyword>
<feature type="chain" id="PRO_5036676739" evidence="1">
    <location>
        <begin position="21"/>
        <end position="97"/>
    </location>
</feature>
<evidence type="ECO:0000313" key="3">
    <source>
        <dbReference type="WBParaSite" id="PDA_v2.g4628.t1"/>
    </source>
</evidence>
<evidence type="ECO:0000313" key="2">
    <source>
        <dbReference type="Proteomes" id="UP000887578"/>
    </source>
</evidence>
<dbReference type="AlphaFoldDB" id="A0A914QZW4"/>
<accession>A0A914QZW4</accession>
<organism evidence="2 3">
    <name type="scientific">Panagrolaimus davidi</name>
    <dbReference type="NCBI Taxonomy" id="227884"/>
    <lineage>
        <taxon>Eukaryota</taxon>
        <taxon>Metazoa</taxon>
        <taxon>Ecdysozoa</taxon>
        <taxon>Nematoda</taxon>
        <taxon>Chromadorea</taxon>
        <taxon>Rhabditida</taxon>
        <taxon>Tylenchina</taxon>
        <taxon>Panagrolaimomorpha</taxon>
        <taxon>Panagrolaimoidea</taxon>
        <taxon>Panagrolaimidae</taxon>
        <taxon>Panagrolaimus</taxon>
    </lineage>
</organism>
<name>A0A914QZW4_9BILA</name>
<keyword evidence="2" id="KW-1185">Reference proteome</keyword>
<evidence type="ECO:0000256" key="1">
    <source>
        <dbReference type="SAM" id="SignalP"/>
    </source>
</evidence>